<sequence>MKSAAMVSQEVGFDAGKKIKGRKGFLTVFVKTNLDALLLRFHPQAIEPWGITGVS</sequence>
<organism evidence="1 2">
    <name type="scientific">Plectonema radiosum NIES-515</name>
    <dbReference type="NCBI Taxonomy" id="2986073"/>
    <lineage>
        <taxon>Bacteria</taxon>
        <taxon>Bacillati</taxon>
        <taxon>Cyanobacteriota</taxon>
        <taxon>Cyanophyceae</taxon>
        <taxon>Oscillatoriophycideae</taxon>
        <taxon>Oscillatoriales</taxon>
        <taxon>Microcoleaceae</taxon>
        <taxon>Plectonema</taxon>
    </lineage>
</organism>
<gene>
    <name evidence="1" type="ORF">OGM63_24145</name>
</gene>
<accession>A0ABT3B6P0</accession>
<keyword evidence="2" id="KW-1185">Reference proteome</keyword>
<dbReference type="Proteomes" id="UP001526143">
    <property type="component" value="Unassembled WGS sequence"/>
</dbReference>
<name>A0ABT3B6P0_9CYAN</name>
<evidence type="ECO:0000313" key="1">
    <source>
        <dbReference type="EMBL" id="MCV3216564.1"/>
    </source>
</evidence>
<evidence type="ECO:0008006" key="3">
    <source>
        <dbReference type="Google" id="ProtNLM"/>
    </source>
</evidence>
<proteinExistence type="predicted"/>
<evidence type="ECO:0000313" key="2">
    <source>
        <dbReference type="Proteomes" id="UP001526143"/>
    </source>
</evidence>
<reference evidence="1 2" key="1">
    <citation type="submission" date="2022-10" db="EMBL/GenBank/DDBJ databases">
        <title>Identification of biosynthetic pathway for the production of the potent trypsin inhibitor radiosumin.</title>
        <authorList>
            <person name="Fewer D.P."/>
            <person name="Delbaje E."/>
            <person name="Ouyang X."/>
            <person name="Agostino P.D."/>
            <person name="Wahlsten M."/>
            <person name="Jokela J."/>
            <person name="Permi P."/>
            <person name="Haapaniemi E."/>
            <person name="Koistinen H."/>
        </authorList>
    </citation>
    <scope>NUCLEOTIDE SEQUENCE [LARGE SCALE GENOMIC DNA]</scope>
    <source>
        <strain evidence="1 2">NIES-515</strain>
    </source>
</reference>
<protein>
    <recommendedName>
        <fullName evidence="3">Transposase</fullName>
    </recommendedName>
</protein>
<comment type="caution">
    <text evidence="1">The sequence shown here is derived from an EMBL/GenBank/DDBJ whole genome shotgun (WGS) entry which is preliminary data.</text>
</comment>
<dbReference type="EMBL" id="JAOWRF010000340">
    <property type="protein sequence ID" value="MCV3216564.1"/>
    <property type="molecule type" value="Genomic_DNA"/>
</dbReference>